<dbReference type="AlphaFoldDB" id="A0A128A5K7"/>
<gene>
    <name evidence="1" type="ORF">NDEV_1877</name>
</gene>
<sequence length="59" mass="6814">MLVDTSNDTLTSTDEDSLQEIKAKMVQIDKDISEFKVMLVSYQSKVRRILFDSLKENDT</sequence>
<organism evidence="1 2">
    <name type="scientific">Nitrosotalea devaniterrae</name>
    <dbReference type="NCBI Taxonomy" id="1078905"/>
    <lineage>
        <taxon>Archaea</taxon>
        <taxon>Nitrososphaerota</taxon>
        <taxon>Nitrososphaeria</taxon>
        <taxon>Nitrosotaleales</taxon>
        <taxon>Nitrosotaleaceae</taxon>
        <taxon>Nitrosotalea</taxon>
    </lineage>
</organism>
<accession>A0A128A5K7</accession>
<protein>
    <submittedName>
        <fullName evidence="1">Uncharacterized protein</fullName>
    </submittedName>
</protein>
<proteinExistence type="predicted"/>
<dbReference type="Proteomes" id="UP000196239">
    <property type="component" value="Chromosome 1"/>
</dbReference>
<dbReference type="KEGG" id="ndv:NDEV_1877"/>
<reference evidence="2" key="1">
    <citation type="submission" date="2015-10" db="EMBL/GenBank/DDBJ databases">
        <authorList>
            <person name="Lehtovirta-Morley L.E."/>
            <person name="Vieille C."/>
        </authorList>
    </citation>
    <scope>NUCLEOTIDE SEQUENCE [LARGE SCALE GENOMIC DNA]</scope>
</reference>
<name>A0A128A5K7_9ARCH</name>
<evidence type="ECO:0000313" key="1">
    <source>
        <dbReference type="EMBL" id="CUR52639.1"/>
    </source>
</evidence>
<evidence type="ECO:0000313" key="2">
    <source>
        <dbReference type="Proteomes" id="UP000196239"/>
    </source>
</evidence>
<keyword evidence="2" id="KW-1185">Reference proteome</keyword>
<dbReference type="EMBL" id="LN890280">
    <property type="protein sequence ID" value="CUR52639.1"/>
    <property type="molecule type" value="Genomic_DNA"/>
</dbReference>